<gene>
    <name evidence="3" type="ORF">PG991_000154</name>
</gene>
<reference evidence="3 4" key="1">
    <citation type="submission" date="2023-01" db="EMBL/GenBank/DDBJ databases">
        <title>Analysis of 21 Apiospora genomes using comparative genomics revels a genus with tremendous synthesis potential of carbohydrate active enzymes and secondary metabolites.</title>
        <authorList>
            <person name="Sorensen T."/>
        </authorList>
    </citation>
    <scope>NUCLEOTIDE SEQUENCE [LARGE SCALE GENOMIC DNA]</scope>
    <source>
        <strain evidence="3 4">CBS 20057</strain>
    </source>
</reference>
<feature type="transmembrane region" description="Helical" evidence="2">
    <location>
        <begin position="169"/>
        <end position="193"/>
    </location>
</feature>
<keyword evidence="4" id="KW-1185">Reference proteome</keyword>
<keyword evidence="2" id="KW-1133">Transmembrane helix</keyword>
<feature type="region of interest" description="Disordered" evidence="1">
    <location>
        <begin position="111"/>
        <end position="163"/>
    </location>
</feature>
<evidence type="ECO:0000313" key="3">
    <source>
        <dbReference type="EMBL" id="KAK8040366.1"/>
    </source>
</evidence>
<evidence type="ECO:0008006" key="5">
    <source>
        <dbReference type="Google" id="ProtNLM"/>
    </source>
</evidence>
<comment type="caution">
    <text evidence="3">The sequence shown here is derived from an EMBL/GenBank/DDBJ whole genome shotgun (WGS) entry which is preliminary data.</text>
</comment>
<organism evidence="3 4">
    <name type="scientific">Apiospora marii</name>
    <dbReference type="NCBI Taxonomy" id="335849"/>
    <lineage>
        <taxon>Eukaryota</taxon>
        <taxon>Fungi</taxon>
        <taxon>Dikarya</taxon>
        <taxon>Ascomycota</taxon>
        <taxon>Pezizomycotina</taxon>
        <taxon>Sordariomycetes</taxon>
        <taxon>Xylariomycetidae</taxon>
        <taxon>Amphisphaeriales</taxon>
        <taxon>Apiosporaceae</taxon>
        <taxon>Apiospora</taxon>
    </lineage>
</organism>
<feature type="region of interest" description="Disordered" evidence="1">
    <location>
        <begin position="231"/>
        <end position="250"/>
    </location>
</feature>
<proteinExistence type="predicted"/>
<protein>
    <recommendedName>
        <fullName evidence="5">Mid2 domain-containing protein</fullName>
    </recommendedName>
</protein>
<accession>A0ABR1T1B1</accession>
<evidence type="ECO:0000256" key="1">
    <source>
        <dbReference type="SAM" id="MobiDB-lite"/>
    </source>
</evidence>
<sequence length="250" mass="26966">MTFVNPDQEIHGQAVDWGTNIIHPVGSKMTVQWTTNDVDRNGITLYIFQNGRPGAEAEHIFRNVSFFSQKNQWDWVVATSRTLDNGNVFALGLFYEGHKSPAAMARAFNITNPAGSSKPQPSSSISSQSSNSAGPASSTSQAGPTSTTTPPSVSPNVPSDSGLRDEQKIGLGVGIGVGIPFCALVGFCCFLLWRLSKRQTNKEQHQDQAAVVSDRGSGLYFAGNKQELDGGRYREIRELPAAPGEPRELP</sequence>
<dbReference type="EMBL" id="JAQQWI010000001">
    <property type="protein sequence ID" value="KAK8040366.1"/>
    <property type="molecule type" value="Genomic_DNA"/>
</dbReference>
<feature type="compositionally biased region" description="Low complexity" evidence="1">
    <location>
        <begin position="114"/>
        <end position="161"/>
    </location>
</feature>
<evidence type="ECO:0000313" key="4">
    <source>
        <dbReference type="Proteomes" id="UP001396898"/>
    </source>
</evidence>
<name>A0ABR1T1B1_9PEZI</name>
<keyword evidence="2" id="KW-0472">Membrane</keyword>
<keyword evidence="2" id="KW-0812">Transmembrane</keyword>
<dbReference type="Proteomes" id="UP001396898">
    <property type="component" value="Unassembled WGS sequence"/>
</dbReference>
<evidence type="ECO:0000256" key="2">
    <source>
        <dbReference type="SAM" id="Phobius"/>
    </source>
</evidence>